<feature type="region of interest" description="Disordered" evidence="1">
    <location>
        <begin position="303"/>
        <end position="429"/>
    </location>
</feature>
<proteinExistence type="predicted"/>
<dbReference type="AlphaFoldDB" id="A0A7S0FDD9"/>
<name>A0A7S0FDD9_9DINO</name>
<feature type="compositionally biased region" description="Basic and acidic residues" evidence="1">
    <location>
        <begin position="355"/>
        <end position="387"/>
    </location>
</feature>
<organism evidence="2">
    <name type="scientific">Pyrodinium bahamense</name>
    <dbReference type="NCBI Taxonomy" id="73915"/>
    <lineage>
        <taxon>Eukaryota</taxon>
        <taxon>Sar</taxon>
        <taxon>Alveolata</taxon>
        <taxon>Dinophyceae</taxon>
        <taxon>Gonyaulacales</taxon>
        <taxon>Pyrocystaceae</taxon>
        <taxon>Pyrodinium</taxon>
    </lineage>
</organism>
<evidence type="ECO:0000256" key="1">
    <source>
        <dbReference type="SAM" id="MobiDB-lite"/>
    </source>
</evidence>
<reference evidence="2" key="1">
    <citation type="submission" date="2021-01" db="EMBL/GenBank/DDBJ databases">
        <authorList>
            <person name="Corre E."/>
            <person name="Pelletier E."/>
            <person name="Niang G."/>
            <person name="Scheremetjew M."/>
            <person name="Finn R."/>
            <person name="Kale V."/>
            <person name="Holt S."/>
            <person name="Cochrane G."/>
            <person name="Meng A."/>
            <person name="Brown T."/>
            <person name="Cohen L."/>
        </authorList>
    </citation>
    <scope>NUCLEOTIDE SEQUENCE</scope>
    <source>
        <strain evidence="2">Pbaha01</strain>
    </source>
</reference>
<evidence type="ECO:0000313" key="2">
    <source>
        <dbReference type="EMBL" id="CAD8353170.1"/>
    </source>
</evidence>
<gene>
    <name evidence="2" type="ORF">PBAH0796_LOCUS8537</name>
</gene>
<protein>
    <submittedName>
        <fullName evidence="2">Uncharacterized protein</fullName>
    </submittedName>
</protein>
<dbReference type="EMBL" id="HBEG01014026">
    <property type="protein sequence ID" value="CAD8353170.1"/>
    <property type="molecule type" value="Transcribed_RNA"/>
</dbReference>
<feature type="compositionally biased region" description="Polar residues" evidence="1">
    <location>
        <begin position="306"/>
        <end position="316"/>
    </location>
</feature>
<accession>A0A7S0FDD9</accession>
<sequence>MVAAPSSPSTGLGVVGMAPLAEQPRTVEEVLSKARPDWTARERAAARAKLEHAQIHSVEELETSLDKLSKGYINVRFQNLGFKCFSEKTLEALQRTLGGELPQCPAPPQAERCKAKPSPSASAPEVVPVVAQHRNVRIEGEMLVSESTSIGWGVVIFGASVDFVLSVQFTADPGPLKEPWWHYVIFGLVPCGVEARTLAATDQPWDWGVWVAPHTSPLEVWNWRKTPHDPIRVSDIPTALLAGQELQLRRDRGGAYYIVAEGAQPVPLPAMALSGNQGFLQPCVLLGRNTKVKVTLLLGRSAQPDKAQTIQANSGSKELAQEDAHTSPSDGVDRQVSAVAAEEADEVEGPAAGTLKEEPDAEKQHIHDRHDERDAEKEAVEDVKSEATEATPRTLGATSESCDSDESPASGSLSPAKSTASVDNLNPREQRLEDVRLALASRRSRGAPAVGDLVSFFEAKRKDL</sequence>
<feature type="compositionally biased region" description="Polar residues" evidence="1">
    <location>
        <begin position="396"/>
        <end position="424"/>
    </location>
</feature>